<feature type="domain" description="HTH cro/C1-type" evidence="1">
    <location>
        <begin position="28"/>
        <end position="80"/>
    </location>
</feature>
<dbReference type="Gene3D" id="1.10.260.40">
    <property type="entry name" value="lambda repressor-like DNA-binding domains"/>
    <property type="match status" value="1"/>
</dbReference>
<comment type="caution">
    <text evidence="2">The sequence shown here is derived from an EMBL/GenBank/DDBJ whole genome shotgun (WGS) entry which is preliminary data.</text>
</comment>
<dbReference type="InterPro" id="IPR001387">
    <property type="entry name" value="Cro/C1-type_HTH"/>
</dbReference>
<dbReference type="CDD" id="cd00093">
    <property type="entry name" value="HTH_XRE"/>
    <property type="match status" value="1"/>
</dbReference>
<reference evidence="2" key="1">
    <citation type="submission" date="2019-03" db="EMBL/GenBank/DDBJ databases">
        <title>Single cell metagenomics reveals metabolic interactions within the superorganism composed of flagellate Streblomastix strix and complex community of Bacteroidetes bacteria on its surface.</title>
        <authorList>
            <person name="Treitli S.C."/>
            <person name="Kolisko M."/>
            <person name="Husnik F."/>
            <person name="Keeling P."/>
            <person name="Hampl V."/>
        </authorList>
    </citation>
    <scope>NUCLEOTIDE SEQUENCE</scope>
    <source>
        <strain evidence="2">STM</strain>
    </source>
</reference>
<gene>
    <name evidence="2" type="ORF">EZS27_019271</name>
</gene>
<sequence>MNNETTNNIITFVIDSPVAIMQSIAKRVKERRLEKNLTQKDLASRSGLSFGTYRRFETTGEISLRGLVMIALTLEMTNDFDVLFSTQSYSSMNELLNHKKIKQRKRGRRT</sequence>
<protein>
    <recommendedName>
        <fullName evidence="1">HTH cro/C1-type domain-containing protein</fullName>
    </recommendedName>
</protein>
<name>A0A5J4RFA9_9ZZZZ</name>
<evidence type="ECO:0000313" key="2">
    <source>
        <dbReference type="EMBL" id="KAA6332204.1"/>
    </source>
</evidence>
<dbReference type="InterPro" id="IPR010982">
    <property type="entry name" value="Lambda_DNA-bd_dom_sf"/>
</dbReference>
<proteinExistence type="predicted"/>
<dbReference type="EMBL" id="SNRY01001271">
    <property type="protein sequence ID" value="KAA6332204.1"/>
    <property type="molecule type" value="Genomic_DNA"/>
</dbReference>
<dbReference type="SUPFAM" id="SSF47413">
    <property type="entry name" value="lambda repressor-like DNA-binding domains"/>
    <property type="match status" value="1"/>
</dbReference>
<dbReference type="AlphaFoldDB" id="A0A5J4RFA9"/>
<dbReference type="GO" id="GO:0003677">
    <property type="term" value="F:DNA binding"/>
    <property type="evidence" value="ECO:0007669"/>
    <property type="project" value="InterPro"/>
</dbReference>
<dbReference type="Pfam" id="PF01381">
    <property type="entry name" value="HTH_3"/>
    <property type="match status" value="1"/>
</dbReference>
<dbReference type="SMART" id="SM00530">
    <property type="entry name" value="HTH_XRE"/>
    <property type="match status" value="1"/>
</dbReference>
<accession>A0A5J4RFA9</accession>
<evidence type="ECO:0000259" key="1">
    <source>
        <dbReference type="PROSITE" id="PS50943"/>
    </source>
</evidence>
<organism evidence="2">
    <name type="scientific">termite gut metagenome</name>
    <dbReference type="NCBI Taxonomy" id="433724"/>
    <lineage>
        <taxon>unclassified sequences</taxon>
        <taxon>metagenomes</taxon>
        <taxon>organismal metagenomes</taxon>
    </lineage>
</organism>
<dbReference type="PROSITE" id="PS50943">
    <property type="entry name" value="HTH_CROC1"/>
    <property type="match status" value="1"/>
</dbReference>